<comment type="caution">
    <text evidence="1">The sequence shown here is derived from an EMBL/GenBank/DDBJ whole genome shotgun (WGS) entry which is preliminary data.</text>
</comment>
<dbReference type="AlphaFoldDB" id="A0A8X7VHG7"/>
<organism evidence="1 2">
    <name type="scientific">Brassica carinata</name>
    <name type="common">Ethiopian mustard</name>
    <name type="synonym">Abyssinian cabbage</name>
    <dbReference type="NCBI Taxonomy" id="52824"/>
    <lineage>
        <taxon>Eukaryota</taxon>
        <taxon>Viridiplantae</taxon>
        <taxon>Streptophyta</taxon>
        <taxon>Embryophyta</taxon>
        <taxon>Tracheophyta</taxon>
        <taxon>Spermatophyta</taxon>
        <taxon>Magnoliopsida</taxon>
        <taxon>eudicotyledons</taxon>
        <taxon>Gunneridae</taxon>
        <taxon>Pentapetalae</taxon>
        <taxon>rosids</taxon>
        <taxon>malvids</taxon>
        <taxon>Brassicales</taxon>
        <taxon>Brassicaceae</taxon>
        <taxon>Brassiceae</taxon>
        <taxon>Brassica</taxon>
    </lineage>
</organism>
<accession>A0A8X7VHG7</accession>
<proteinExistence type="predicted"/>
<evidence type="ECO:0000313" key="1">
    <source>
        <dbReference type="EMBL" id="KAG2311673.1"/>
    </source>
</evidence>
<name>A0A8X7VHG7_BRACI</name>
<evidence type="ECO:0000313" key="2">
    <source>
        <dbReference type="Proteomes" id="UP000886595"/>
    </source>
</evidence>
<keyword evidence="2" id="KW-1185">Reference proteome</keyword>
<dbReference type="EMBL" id="JAAMPC010000005">
    <property type="protein sequence ID" value="KAG2311673.1"/>
    <property type="molecule type" value="Genomic_DNA"/>
</dbReference>
<sequence length="121" mass="13576">MAEWWQAWVSVLFSASRKNESYQNSPWVLWRLVYLKGVLSQWFWHVLVLPVVARRGSGCWGVGEVVYGLSELSMFLVMSRAVVTGSVSCLQEFYVPPVFGGSIGQDRGGLLCLFSFGLGYT</sequence>
<protein>
    <submittedName>
        <fullName evidence="1">Uncharacterized protein</fullName>
    </submittedName>
</protein>
<gene>
    <name evidence="1" type="ORF">Bca52824_023230</name>
</gene>
<dbReference type="Proteomes" id="UP000886595">
    <property type="component" value="Unassembled WGS sequence"/>
</dbReference>
<reference evidence="1 2" key="1">
    <citation type="submission" date="2020-02" db="EMBL/GenBank/DDBJ databases">
        <authorList>
            <person name="Ma Q."/>
            <person name="Huang Y."/>
            <person name="Song X."/>
            <person name="Pei D."/>
        </authorList>
    </citation>
    <scope>NUCLEOTIDE SEQUENCE [LARGE SCALE GENOMIC DNA]</scope>
    <source>
        <strain evidence="1">Sxm20200214</strain>
        <tissue evidence="1">Leaf</tissue>
    </source>
</reference>